<gene>
    <name evidence="4" type="ORF">B5V51_3369</name>
</gene>
<dbReference type="PANTHER" id="PTHR42796">
    <property type="entry name" value="FUMARYLACETOACETATE HYDROLASE DOMAIN-CONTAINING PROTEIN 2A-RELATED"/>
    <property type="match status" value="1"/>
</dbReference>
<dbReference type="GO" id="GO:0046872">
    <property type="term" value="F:metal ion binding"/>
    <property type="evidence" value="ECO:0007669"/>
    <property type="project" value="UniProtKB-KW"/>
</dbReference>
<dbReference type="PANTHER" id="PTHR42796:SF4">
    <property type="entry name" value="FUMARYLACETOACETATE HYDROLASE DOMAIN-CONTAINING PROTEIN 2A"/>
    <property type="match status" value="1"/>
</dbReference>
<evidence type="ECO:0000256" key="1">
    <source>
        <dbReference type="ARBA" id="ARBA00010211"/>
    </source>
</evidence>
<reference evidence="4" key="1">
    <citation type="submission" date="2017-09" db="EMBL/GenBank/DDBJ databases">
        <title>Contemporary evolution of a Lepidopteran species, Heliothis virescens, in response to modern agricultural practices.</title>
        <authorList>
            <person name="Fritz M.L."/>
            <person name="Deyonke A.M."/>
            <person name="Papanicolaou A."/>
            <person name="Micinski S."/>
            <person name="Westbrook J."/>
            <person name="Gould F."/>
        </authorList>
    </citation>
    <scope>NUCLEOTIDE SEQUENCE [LARGE SCALE GENOMIC DNA]</scope>
    <source>
        <strain evidence="4">HvINT-</strain>
        <tissue evidence="4">Whole body</tissue>
    </source>
</reference>
<organism evidence="4">
    <name type="scientific">Heliothis virescens</name>
    <name type="common">Tobacco budworm moth</name>
    <dbReference type="NCBI Taxonomy" id="7102"/>
    <lineage>
        <taxon>Eukaryota</taxon>
        <taxon>Metazoa</taxon>
        <taxon>Ecdysozoa</taxon>
        <taxon>Arthropoda</taxon>
        <taxon>Hexapoda</taxon>
        <taxon>Insecta</taxon>
        <taxon>Pterygota</taxon>
        <taxon>Neoptera</taxon>
        <taxon>Endopterygota</taxon>
        <taxon>Lepidoptera</taxon>
        <taxon>Glossata</taxon>
        <taxon>Ditrysia</taxon>
        <taxon>Noctuoidea</taxon>
        <taxon>Noctuidae</taxon>
        <taxon>Heliothinae</taxon>
        <taxon>Heliothis</taxon>
    </lineage>
</organism>
<evidence type="ECO:0000256" key="2">
    <source>
        <dbReference type="ARBA" id="ARBA00022723"/>
    </source>
</evidence>
<dbReference type="Pfam" id="PF01557">
    <property type="entry name" value="FAA_hydrolase"/>
    <property type="match status" value="1"/>
</dbReference>
<dbReference type="GO" id="GO:0050163">
    <property type="term" value="F:oxaloacetate tautomerase activity"/>
    <property type="evidence" value="ECO:0007669"/>
    <property type="project" value="UniProtKB-ARBA"/>
</dbReference>
<evidence type="ECO:0000259" key="3">
    <source>
        <dbReference type="Pfam" id="PF01557"/>
    </source>
</evidence>
<comment type="caution">
    <text evidence="4">The sequence shown here is derived from an EMBL/GenBank/DDBJ whole genome shotgun (WGS) entry which is preliminary data.</text>
</comment>
<comment type="similarity">
    <text evidence="1">Belongs to the FAH family.</text>
</comment>
<keyword evidence="2" id="KW-0479">Metal-binding</keyword>
<dbReference type="AlphaFoldDB" id="A0A2A4K945"/>
<sequence>MSAMRINARALQTTHLLSKGQPKHTLQSKRTFAVTSNLNMKFVQFTYPANPNDIRVGYLDGKGVVDINRADNLMPTTLLGVLNYIHMNRVFGFPTHSPPSVPLTDVTLKAPIHGVDKILCVALNYADHCKEQNLEAPKIPIIFSKFARTIIGPNESVRIRTDIVKKVDWEVELAVVIGKAASNVTAAEANDYIFGYTVAQDITARDWQKEKNGGQFLLGKSQDTFCPLGPYIVSADEICDAHNLNISCSVNGEVKQTSNTCNLIHTIPKIIERISAIMTLYPGDIILTGTPGGVGVHRNPPEFLKPGDTIESEIEKIGTLHNKVEKH</sequence>
<dbReference type="GO" id="GO:0006107">
    <property type="term" value="P:oxaloacetate metabolic process"/>
    <property type="evidence" value="ECO:0007669"/>
    <property type="project" value="UniProtKB-ARBA"/>
</dbReference>
<dbReference type="Gene3D" id="3.90.850.10">
    <property type="entry name" value="Fumarylacetoacetase-like, C-terminal domain"/>
    <property type="match status" value="1"/>
</dbReference>
<dbReference type="FunFam" id="3.90.850.10:FF:000002">
    <property type="entry name" value="2-hydroxyhepta-2,4-diene-1,7-dioate isomerase"/>
    <property type="match status" value="1"/>
</dbReference>
<dbReference type="STRING" id="7102.A0A2A4K945"/>
<protein>
    <recommendedName>
        <fullName evidence="3">Fumarylacetoacetase-like C-terminal domain-containing protein</fullName>
    </recommendedName>
</protein>
<proteinExistence type="inferred from homology"/>
<dbReference type="InterPro" id="IPR011234">
    <property type="entry name" value="Fumarylacetoacetase-like_C"/>
</dbReference>
<name>A0A2A4K945_HELVI</name>
<dbReference type="InterPro" id="IPR036663">
    <property type="entry name" value="Fumarylacetoacetase_C_sf"/>
</dbReference>
<accession>A0A2A4K945</accession>
<dbReference type="EMBL" id="NWSH01000019">
    <property type="protein sequence ID" value="PCG80727.1"/>
    <property type="molecule type" value="Genomic_DNA"/>
</dbReference>
<dbReference type="SUPFAM" id="SSF56529">
    <property type="entry name" value="FAH"/>
    <property type="match status" value="1"/>
</dbReference>
<dbReference type="InterPro" id="IPR051121">
    <property type="entry name" value="FAH"/>
</dbReference>
<evidence type="ECO:0000313" key="4">
    <source>
        <dbReference type="EMBL" id="PCG80727.1"/>
    </source>
</evidence>
<feature type="domain" description="Fumarylacetoacetase-like C-terminal" evidence="3">
    <location>
        <begin position="117"/>
        <end position="324"/>
    </location>
</feature>